<name>A0AA39J138_9AGAR</name>
<evidence type="ECO:0000313" key="2">
    <source>
        <dbReference type="Proteomes" id="UP001175226"/>
    </source>
</evidence>
<dbReference type="EMBL" id="JAUEPT010000093">
    <property type="protein sequence ID" value="KAK0432523.1"/>
    <property type="molecule type" value="Genomic_DNA"/>
</dbReference>
<dbReference type="Proteomes" id="UP001175226">
    <property type="component" value="Unassembled WGS sequence"/>
</dbReference>
<keyword evidence="2" id="KW-1185">Reference proteome</keyword>
<proteinExistence type="predicted"/>
<evidence type="ECO:0000313" key="1">
    <source>
        <dbReference type="EMBL" id="KAK0432523.1"/>
    </source>
</evidence>
<accession>A0AA39J138</accession>
<organism evidence="1 2">
    <name type="scientific">Armillaria borealis</name>
    <dbReference type="NCBI Taxonomy" id="47425"/>
    <lineage>
        <taxon>Eukaryota</taxon>
        <taxon>Fungi</taxon>
        <taxon>Dikarya</taxon>
        <taxon>Basidiomycota</taxon>
        <taxon>Agaricomycotina</taxon>
        <taxon>Agaricomycetes</taxon>
        <taxon>Agaricomycetidae</taxon>
        <taxon>Agaricales</taxon>
        <taxon>Marasmiineae</taxon>
        <taxon>Physalacriaceae</taxon>
        <taxon>Armillaria</taxon>
    </lineage>
</organism>
<dbReference type="AlphaFoldDB" id="A0AA39J138"/>
<sequence length="437" mass="49958">MSVSPRKTRNATGALRNRTTAPVPVAHILPGGEIPIRDLKYELHSVSLKSLAKELETDQKYDSEDEGDEQGPLMERIMKEVVEWLPDIWLAMAEENEDMDLIRGCLNLCSSAANDLLVITNSGKKIVYNQSYYVVDYMAWMWREFLVFSVIRGCPVSACEIIKDDEIYEQVFSLFRQNTSDPKNEDGYAFWDDHWSQEMKTVADCLYPEHAAEILAAARQTEDIIHLFDHLTEKDSSLHTPAILVTVRYLSKVYDKKHRSRVLQIVENGHKSLKREALDAVHHLFPGLADAEFWLRRLRDAGSFTFDDNIFHDSYDERDTNLRCFAERAANEGPLTDPNWASPTKNRRKIYSEDSYYEAEPQSSERDLAQSIRGWAQVLSALPDQKAAADVWNRVKFDDSELLFSAVSGAEEALIDRIEQADLVQSDKWLQIISSAA</sequence>
<reference evidence="1" key="1">
    <citation type="submission" date="2023-06" db="EMBL/GenBank/DDBJ databases">
        <authorList>
            <consortium name="Lawrence Berkeley National Laboratory"/>
            <person name="Ahrendt S."/>
            <person name="Sahu N."/>
            <person name="Indic B."/>
            <person name="Wong-Bajracharya J."/>
            <person name="Merenyi Z."/>
            <person name="Ke H.-M."/>
            <person name="Monk M."/>
            <person name="Kocsube S."/>
            <person name="Drula E."/>
            <person name="Lipzen A."/>
            <person name="Balint B."/>
            <person name="Henrissat B."/>
            <person name="Andreopoulos B."/>
            <person name="Martin F.M."/>
            <person name="Harder C.B."/>
            <person name="Rigling D."/>
            <person name="Ford K.L."/>
            <person name="Foster G.D."/>
            <person name="Pangilinan J."/>
            <person name="Papanicolaou A."/>
            <person name="Barry K."/>
            <person name="LaButti K."/>
            <person name="Viragh M."/>
            <person name="Koriabine M."/>
            <person name="Yan M."/>
            <person name="Riley R."/>
            <person name="Champramary S."/>
            <person name="Plett K.L."/>
            <person name="Tsai I.J."/>
            <person name="Slot J."/>
            <person name="Sipos G."/>
            <person name="Plett J."/>
            <person name="Nagy L.G."/>
            <person name="Grigoriev I.V."/>
        </authorList>
    </citation>
    <scope>NUCLEOTIDE SEQUENCE</scope>
    <source>
        <strain evidence="1">FPL87.14</strain>
    </source>
</reference>
<protein>
    <submittedName>
        <fullName evidence="1">Uncharacterized protein</fullName>
    </submittedName>
</protein>
<gene>
    <name evidence="1" type="ORF">EV421DRAFT_2023964</name>
</gene>
<comment type="caution">
    <text evidence="1">The sequence shown here is derived from an EMBL/GenBank/DDBJ whole genome shotgun (WGS) entry which is preliminary data.</text>
</comment>